<feature type="domain" description="Protein translocase subunit SecDF P1" evidence="12">
    <location>
        <begin position="260"/>
        <end position="318"/>
    </location>
</feature>
<evidence type="ECO:0000256" key="6">
    <source>
        <dbReference type="ARBA" id="ARBA00022989"/>
    </source>
</evidence>
<comment type="similarity">
    <text evidence="9">Belongs to the SecD/SecF family. SecD subfamily.</text>
</comment>
<evidence type="ECO:0000313" key="14">
    <source>
        <dbReference type="EMBL" id="GAA5526138.1"/>
    </source>
</evidence>
<gene>
    <name evidence="9 14" type="primary">secD</name>
    <name evidence="14" type="ORF">Maes01_02733</name>
</gene>
<feature type="transmembrane region" description="Helical" evidence="9">
    <location>
        <begin position="489"/>
        <end position="509"/>
    </location>
</feature>
<accession>A0ABP9WU59</accession>
<dbReference type="Pfam" id="PF02355">
    <property type="entry name" value="SecD_SecF_C"/>
    <property type="match status" value="1"/>
</dbReference>
<dbReference type="InterPro" id="IPR055344">
    <property type="entry name" value="SecD_SecF_C_bact"/>
</dbReference>
<keyword evidence="6 9" id="KW-1133">Transmembrane helix</keyword>
<dbReference type="InterPro" id="IPR001036">
    <property type="entry name" value="Acrflvin-R"/>
</dbReference>
<reference evidence="14 15" key="1">
    <citation type="submission" date="2024-02" db="EMBL/GenBank/DDBJ databases">
        <title>Microbulbifer aestuariivivens NBRC 112533.</title>
        <authorList>
            <person name="Ichikawa N."/>
            <person name="Katano-Makiyama Y."/>
            <person name="Hidaka K."/>
        </authorList>
    </citation>
    <scope>NUCLEOTIDE SEQUENCE [LARGE SCALE GENOMIC DNA]</scope>
    <source>
        <strain evidence="14 15">NBRC 112533</strain>
    </source>
</reference>
<feature type="transmembrane region" description="Helical" evidence="9">
    <location>
        <begin position="35"/>
        <end position="53"/>
    </location>
</feature>
<proteinExistence type="inferred from homology"/>
<evidence type="ECO:0000259" key="11">
    <source>
        <dbReference type="Pfam" id="PF13721"/>
    </source>
</evidence>
<evidence type="ECO:0000259" key="13">
    <source>
        <dbReference type="Pfam" id="PF22599"/>
    </source>
</evidence>
<feature type="transmembrane region" description="Helical" evidence="9">
    <location>
        <begin position="542"/>
        <end position="564"/>
    </location>
</feature>
<comment type="caution">
    <text evidence="14">The sequence shown here is derived from an EMBL/GenBank/DDBJ whole genome shotgun (WGS) entry which is preliminary data.</text>
</comment>
<dbReference type="InterPro" id="IPR005791">
    <property type="entry name" value="SecD"/>
</dbReference>
<evidence type="ECO:0000256" key="7">
    <source>
        <dbReference type="ARBA" id="ARBA00023010"/>
    </source>
</evidence>
<dbReference type="Pfam" id="PF07549">
    <property type="entry name" value="Sec_GG"/>
    <property type="match status" value="1"/>
</dbReference>
<evidence type="ECO:0000259" key="12">
    <source>
        <dbReference type="Pfam" id="PF21760"/>
    </source>
</evidence>
<keyword evidence="3 9" id="KW-1003">Cell membrane</keyword>
<evidence type="ECO:0000256" key="9">
    <source>
        <dbReference type="HAMAP-Rule" id="MF_01463"/>
    </source>
</evidence>
<dbReference type="InterPro" id="IPR048634">
    <property type="entry name" value="SecD_SecF_C"/>
</dbReference>
<feature type="domain" description="SecD export protein N-terminal TM" evidence="11">
    <location>
        <begin position="30"/>
        <end position="133"/>
    </location>
</feature>
<dbReference type="InterPro" id="IPR048631">
    <property type="entry name" value="SecD_1st"/>
</dbReference>
<sequence>MHYGGSARISFDIAKIYRLAGPYYNNESSMNRYPLWKYLLILAVVGFGLLYAAPNLYKPDPAVQISGQSTTMEIGENVLNKARKALDEAGIEYFGGEVGSKAVLLRLKSIEDQLPAKRAIQQALGHGDYVVALNLASTTPEWLANLGASPMKLGLDLAGGVHFLMEVDTNTIVRTNMEGYLQDVKAKLRAAKARYRSVDLVDDREIVARFRDEALRDQGLSTLRKEFPQLQLMEAGSGSNLEIRATLAEQEIKKLEDYAVSQNLTTLRNRVNELGVAEPIVQRQGANRIVVELPGVQDTAEAKRIIGKTANLEYRMEAQPGALVTNKEFFDFRNEQQNQAYGGAWLERKVIIKGDRVTDARVGYDENGLPQVNITLDARGGELMHRSTWKNVGRRMGTLFIESRFVPETTTDAEGNEIVVQRRTDDKKIISLATVQSALGRQFRITGLDSPAEAQELALLLRAGALAAPMYFVEERVIGPSLGADNIKVGVTSVQIGLLAVVICMLLFYRVFGLAANIALAVNLILLVAVMSILGATLTLPGIAGIVLTVGMAVDANVLIFSRIREELSNGMPPQSAITAGFDNAFSTIVDANITTLIVAVILYAIGSGPVQGFAVTLSIGILTSMFSAIMGTRALINLFYGGRRVQKLWI</sequence>
<keyword evidence="7 9" id="KW-0811">Translocation</keyword>
<dbReference type="InterPro" id="IPR022813">
    <property type="entry name" value="SecD/SecF_arch_bac"/>
</dbReference>
<dbReference type="InterPro" id="IPR027398">
    <property type="entry name" value="SecD-TM"/>
</dbReference>
<keyword evidence="8 9" id="KW-0472">Membrane</keyword>
<dbReference type="Gene3D" id="3.30.1360.200">
    <property type="match status" value="1"/>
</dbReference>
<dbReference type="SUPFAM" id="SSF82866">
    <property type="entry name" value="Multidrug efflux transporter AcrB transmembrane domain"/>
    <property type="match status" value="1"/>
</dbReference>
<keyword evidence="4 9" id="KW-0812">Transmembrane</keyword>
<dbReference type="EMBL" id="BAABRT010000028">
    <property type="protein sequence ID" value="GAA5526138.1"/>
    <property type="molecule type" value="Genomic_DNA"/>
</dbReference>
<dbReference type="Proteomes" id="UP001408594">
    <property type="component" value="Unassembled WGS sequence"/>
</dbReference>
<evidence type="ECO:0000256" key="5">
    <source>
        <dbReference type="ARBA" id="ARBA00022927"/>
    </source>
</evidence>
<feature type="transmembrane region" description="Helical" evidence="9">
    <location>
        <begin position="585"/>
        <end position="606"/>
    </location>
</feature>
<dbReference type="PANTHER" id="PTHR30081">
    <property type="entry name" value="PROTEIN-EXPORT MEMBRANE PROTEIN SEC"/>
    <property type="match status" value="1"/>
</dbReference>
<evidence type="ECO:0000259" key="10">
    <source>
        <dbReference type="Pfam" id="PF02355"/>
    </source>
</evidence>
<protein>
    <recommendedName>
        <fullName evidence="9">Protein translocase subunit SecD</fullName>
    </recommendedName>
</protein>
<dbReference type="NCBIfam" id="TIGR01129">
    <property type="entry name" value="secD"/>
    <property type="match status" value="1"/>
</dbReference>
<dbReference type="Gene3D" id="1.20.1640.10">
    <property type="entry name" value="Multidrug efflux transporter AcrB transmembrane domain"/>
    <property type="match status" value="1"/>
</dbReference>
<evidence type="ECO:0000256" key="2">
    <source>
        <dbReference type="ARBA" id="ARBA00022448"/>
    </source>
</evidence>
<dbReference type="Pfam" id="PF13721">
    <property type="entry name" value="SecD-TM1"/>
    <property type="match status" value="1"/>
</dbReference>
<dbReference type="InterPro" id="IPR022646">
    <property type="entry name" value="SecD/SecF_CS"/>
</dbReference>
<evidence type="ECO:0000313" key="15">
    <source>
        <dbReference type="Proteomes" id="UP001408594"/>
    </source>
</evidence>
<feature type="domain" description="Protein export membrane protein SecD/SecF C-terminal" evidence="10">
    <location>
        <begin position="474"/>
        <end position="635"/>
    </location>
</feature>
<dbReference type="HAMAP" id="MF_01463_B">
    <property type="entry name" value="SecD_B"/>
    <property type="match status" value="1"/>
</dbReference>
<evidence type="ECO:0000256" key="8">
    <source>
        <dbReference type="ARBA" id="ARBA00023136"/>
    </source>
</evidence>
<keyword evidence="15" id="KW-1185">Reference proteome</keyword>
<name>A0ABP9WU59_9GAMM</name>
<feature type="domain" description="SecDF P1 head subdomain" evidence="13">
    <location>
        <begin position="340"/>
        <end position="468"/>
    </location>
</feature>
<dbReference type="NCBIfam" id="TIGR00916">
    <property type="entry name" value="2A0604s01"/>
    <property type="match status" value="1"/>
</dbReference>
<keyword evidence="2 9" id="KW-0813">Transport</keyword>
<feature type="transmembrane region" description="Helical" evidence="9">
    <location>
        <begin position="516"/>
        <end position="536"/>
    </location>
</feature>
<dbReference type="Pfam" id="PF21760">
    <property type="entry name" value="SecD_1st"/>
    <property type="match status" value="1"/>
</dbReference>
<evidence type="ECO:0000256" key="3">
    <source>
        <dbReference type="ARBA" id="ARBA00022475"/>
    </source>
</evidence>
<comment type="function">
    <text evidence="9">Part of the Sec protein translocase complex. Interacts with the SecYEG preprotein conducting channel. SecDF uses the proton motive force (PMF) to complete protein translocation after the ATP-dependent function of SecA.</text>
</comment>
<dbReference type="PRINTS" id="PR00702">
    <property type="entry name" value="ACRIFLAVINRP"/>
</dbReference>
<feature type="transmembrane region" description="Helical" evidence="9">
    <location>
        <begin position="618"/>
        <end position="641"/>
    </location>
</feature>
<dbReference type="Gene3D" id="3.30.70.3400">
    <property type="match status" value="2"/>
</dbReference>
<organism evidence="14 15">
    <name type="scientific">Microbulbifer aestuariivivens</name>
    <dbReference type="NCBI Taxonomy" id="1908308"/>
    <lineage>
        <taxon>Bacteria</taxon>
        <taxon>Pseudomonadati</taxon>
        <taxon>Pseudomonadota</taxon>
        <taxon>Gammaproteobacteria</taxon>
        <taxon>Cellvibrionales</taxon>
        <taxon>Microbulbiferaceae</taxon>
        <taxon>Microbulbifer</taxon>
    </lineage>
</organism>
<comment type="subunit">
    <text evidence="9">Forms a complex with SecF. Part of the essential Sec protein translocation apparatus which comprises SecA, SecYEG and auxiliary proteins SecDF-YajC and YidC.</text>
</comment>
<dbReference type="InterPro" id="IPR054384">
    <property type="entry name" value="SecDF_P1_head"/>
</dbReference>
<comment type="subcellular location">
    <subcellularLocation>
        <location evidence="1 9">Cell membrane</location>
        <topology evidence="1 9">Multi-pass membrane protein</topology>
    </subcellularLocation>
</comment>
<evidence type="ECO:0000256" key="1">
    <source>
        <dbReference type="ARBA" id="ARBA00004651"/>
    </source>
</evidence>
<evidence type="ECO:0000256" key="4">
    <source>
        <dbReference type="ARBA" id="ARBA00022692"/>
    </source>
</evidence>
<dbReference type="Pfam" id="PF22599">
    <property type="entry name" value="SecDF_P1_head"/>
    <property type="match status" value="1"/>
</dbReference>
<keyword evidence="5 9" id="KW-0653">Protein transport</keyword>
<dbReference type="PANTHER" id="PTHR30081:SF1">
    <property type="entry name" value="PROTEIN TRANSLOCASE SUBUNIT SECD"/>
    <property type="match status" value="1"/>
</dbReference>